<protein>
    <submittedName>
        <fullName evidence="2">DUF559 domain-containing protein</fullName>
    </submittedName>
</protein>
<evidence type="ECO:0000313" key="2">
    <source>
        <dbReference type="EMBL" id="UYF95791.1"/>
    </source>
</evidence>
<dbReference type="AlphaFoldDB" id="A0AA46P093"/>
<dbReference type="Gene3D" id="3.40.960.10">
    <property type="entry name" value="VSR Endonuclease"/>
    <property type="match status" value="1"/>
</dbReference>
<organism evidence="2 3">
    <name type="scientific">Rhodococcus aetherivorans</name>
    <dbReference type="NCBI Taxonomy" id="191292"/>
    <lineage>
        <taxon>Bacteria</taxon>
        <taxon>Bacillati</taxon>
        <taxon>Actinomycetota</taxon>
        <taxon>Actinomycetes</taxon>
        <taxon>Mycobacteriales</taxon>
        <taxon>Nocardiaceae</taxon>
        <taxon>Rhodococcus</taxon>
    </lineage>
</organism>
<sequence>MTFSGRPFLGTEAVASGRVTAHDLRCRFDRIHRNVYVSKGTVLDAVGRAHAAWLWSGRKGVLAGMSAAAVHGTRWIDDEVPPELAFGAHVRAPKAILVRKADLAAHEVCTIGGLIVTTPARTAFDLGRALGFDHAVETLDALCNATGLPVTDVFDVAARRGAARGVAQLRRVLAVVDGGAESPPETRTRLLLVRHGLPAPETQLIIRDGSGRFLARADMGWGRWKVIVEYDGEHHWTDRRQRARDIDRYAVLEENGWRVVRVGAVLLRERPHIVVERVRRALDAAGARW</sequence>
<dbReference type="SUPFAM" id="SSF52980">
    <property type="entry name" value="Restriction endonuclease-like"/>
    <property type="match status" value="1"/>
</dbReference>
<dbReference type="GeneID" id="83620460"/>
<evidence type="ECO:0000259" key="1">
    <source>
        <dbReference type="Pfam" id="PF04480"/>
    </source>
</evidence>
<dbReference type="EMBL" id="CP106982">
    <property type="protein sequence ID" value="UYF95791.1"/>
    <property type="molecule type" value="Genomic_DNA"/>
</dbReference>
<dbReference type="Pfam" id="PF04480">
    <property type="entry name" value="DUF559"/>
    <property type="match status" value="1"/>
</dbReference>
<gene>
    <name evidence="2" type="ORF">OCS65_08545</name>
</gene>
<accession>A0AA46P093</accession>
<name>A0AA46P093_9NOCA</name>
<dbReference type="RefSeq" id="WP_231772890.1">
    <property type="nucleotide sequence ID" value="NZ_CP088969.1"/>
</dbReference>
<dbReference type="InterPro" id="IPR007569">
    <property type="entry name" value="DUF559"/>
</dbReference>
<reference evidence="2" key="1">
    <citation type="submission" date="2022-09" db="EMBL/GenBank/DDBJ databases">
        <title>The genome sequence of Rhodococcus aetherivorans N1.</title>
        <authorList>
            <person name="Jiang W."/>
        </authorList>
    </citation>
    <scope>NUCLEOTIDE SEQUENCE</scope>
    <source>
        <strain evidence="2">N1</strain>
    </source>
</reference>
<proteinExistence type="predicted"/>
<feature type="domain" description="DUF559" evidence="1">
    <location>
        <begin position="223"/>
        <end position="281"/>
    </location>
</feature>
<dbReference type="InterPro" id="IPR011335">
    <property type="entry name" value="Restrct_endonuc-II-like"/>
</dbReference>
<evidence type="ECO:0000313" key="3">
    <source>
        <dbReference type="Proteomes" id="UP001163947"/>
    </source>
</evidence>
<dbReference type="Proteomes" id="UP001163947">
    <property type="component" value="Chromosome"/>
</dbReference>